<gene>
    <name evidence="1" type="ORF">RYX45_25280</name>
</gene>
<dbReference type="SUPFAM" id="SSF52922">
    <property type="entry name" value="TK C-terminal domain-like"/>
    <property type="match status" value="1"/>
</dbReference>
<keyword evidence="1" id="KW-0670">Pyruvate</keyword>
<name>A0AAJ2U6C0_ALKPS</name>
<proteinExistence type="predicted"/>
<dbReference type="EMBL" id="JAWJAY010001525">
    <property type="protein sequence ID" value="MDV2888477.1"/>
    <property type="molecule type" value="Genomic_DNA"/>
</dbReference>
<feature type="non-terminal residue" evidence="1">
    <location>
        <position position="78"/>
    </location>
</feature>
<dbReference type="Gene3D" id="3.40.50.920">
    <property type="match status" value="1"/>
</dbReference>
<reference evidence="1" key="1">
    <citation type="submission" date="2023-10" db="EMBL/GenBank/DDBJ databases">
        <title>Screening of Alkalihalophilus pseudofirmusBZ-TG-HK211 and Its Alleviation of Salt Stress on Rapeseed Growth.</title>
        <authorList>
            <person name="Zhao B."/>
            <person name="Guo T."/>
        </authorList>
    </citation>
    <scope>NUCLEOTIDE SEQUENCE</scope>
    <source>
        <strain evidence="1">BZ-TG-HK211</strain>
    </source>
</reference>
<accession>A0AAJ2U6C0</accession>
<organism evidence="1 2">
    <name type="scientific">Alkalihalophilus pseudofirmus</name>
    <name type="common">Bacillus pseudofirmus</name>
    <dbReference type="NCBI Taxonomy" id="79885"/>
    <lineage>
        <taxon>Bacteria</taxon>
        <taxon>Bacillati</taxon>
        <taxon>Bacillota</taxon>
        <taxon>Bacilli</taxon>
        <taxon>Bacillales</taxon>
        <taxon>Bacillaceae</taxon>
        <taxon>Alkalihalophilus</taxon>
    </lineage>
</organism>
<protein>
    <submittedName>
        <fullName evidence="1">Pyruvate synthase</fullName>
    </submittedName>
</protein>
<dbReference type="AlphaFoldDB" id="A0AAJ2U6C0"/>
<dbReference type="Proteomes" id="UP001285636">
    <property type="component" value="Unassembled WGS sequence"/>
</dbReference>
<evidence type="ECO:0000313" key="2">
    <source>
        <dbReference type="Proteomes" id="UP001285636"/>
    </source>
</evidence>
<comment type="caution">
    <text evidence="1">The sequence shown here is derived from an EMBL/GenBank/DDBJ whole genome shotgun (WGS) entry which is preliminary data.</text>
</comment>
<feature type="non-terminal residue" evidence="1">
    <location>
        <position position="1"/>
    </location>
</feature>
<evidence type="ECO:0000313" key="1">
    <source>
        <dbReference type="EMBL" id="MDV2888477.1"/>
    </source>
</evidence>
<dbReference type="InterPro" id="IPR009014">
    <property type="entry name" value="Transketo_C/PFOR_II"/>
</dbReference>
<sequence length="78" mass="8601">NVKALLVGERADSYGAHGPNLTHEVKSALQDDKSNRTIVLSRVFGLGGKDFYASDAENFFNMAIEAMKNGYAKKPFDY</sequence>